<name>A0A6P4ZUL8_BRABE</name>
<evidence type="ECO:0000256" key="1">
    <source>
        <dbReference type="SAM" id="MobiDB-lite"/>
    </source>
</evidence>
<evidence type="ECO:0000313" key="3">
    <source>
        <dbReference type="RefSeq" id="XP_019633291.1"/>
    </source>
</evidence>
<feature type="region of interest" description="Disordered" evidence="1">
    <location>
        <begin position="105"/>
        <end position="134"/>
    </location>
</feature>
<feature type="region of interest" description="Disordered" evidence="1">
    <location>
        <begin position="69"/>
        <end position="89"/>
    </location>
</feature>
<evidence type="ECO:0000313" key="2">
    <source>
        <dbReference type="Proteomes" id="UP000515135"/>
    </source>
</evidence>
<dbReference type="AlphaFoldDB" id="A0A6P4ZUL8"/>
<dbReference type="Proteomes" id="UP000515135">
    <property type="component" value="Unplaced"/>
</dbReference>
<accession>A0A6P4ZUL8</accession>
<sequence length="535" mass="59616">MALRYLRSWWNSRKNGTLWTSEDDTDIFEKADSGTEESSSVDASSGTMSYSVLESADIDTDVLFMSQSSDENLTSESSSSDSYFNRQRGKGKDYITSCTGKAGTFDARLDTGTGEDSSSSNSRNTNTTADDEQDIYSEIGYSNRLQSPSRSHTDLVIPGRGIPCVWQENSESGVQSEMSHSSPSSHSQSSGDGTSWELAFQTSGELSDSIEELSDICFIAEILQPCENCHRRLKEATVPPKTSWEEKSCEFRAIGDPSLIRTRTCSRDTRNECSSLATSSEFGTTESYTLSGSTGYCYTCTCDTCSTDESESDTCTMTWPPANVRPSPAACLPTDRTSPDERIAFWIDQNANHWKKGKSKNSQTMSKAGRFLVKFCTIRRKNITDKYRKRRTLVQSNVTGVSNTTDENVNVFSEEGLNKCGFHLCEPDGNNETMKAHKGWKKLNRNYRPLIAYEKTMFLESYGIGRLTEVGPVEPTTLLQTQNNRVRCESEQEVSSIGFARVKRLGRPNEGTERRVDALRSTSPQKRKLMIESSI</sequence>
<dbReference type="KEGG" id="bbel:109476726"/>
<gene>
    <name evidence="3 4" type="primary">LOC109476726</name>
</gene>
<feature type="compositionally biased region" description="Low complexity" evidence="1">
    <location>
        <begin position="69"/>
        <end position="82"/>
    </location>
</feature>
<dbReference type="RefSeq" id="XP_019633291.1">
    <property type="nucleotide sequence ID" value="XM_019777732.1"/>
</dbReference>
<dbReference type="OrthoDB" id="10293306at2759"/>
<evidence type="ECO:0000313" key="4">
    <source>
        <dbReference type="RefSeq" id="XP_019633299.1"/>
    </source>
</evidence>
<dbReference type="GeneID" id="109476726"/>
<keyword evidence="2" id="KW-1185">Reference proteome</keyword>
<feature type="compositionally biased region" description="Low complexity" evidence="1">
    <location>
        <begin position="117"/>
        <end position="128"/>
    </location>
</feature>
<feature type="region of interest" description="Disordered" evidence="1">
    <location>
        <begin position="170"/>
        <end position="195"/>
    </location>
</feature>
<organism evidence="2 3">
    <name type="scientific">Branchiostoma belcheri</name>
    <name type="common">Amphioxus</name>
    <dbReference type="NCBI Taxonomy" id="7741"/>
    <lineage>
        <taxon>Eukaryota</taxon>
        <taxon>Metazoa</taxon>
        <taxon>Chordata</taxon>
        <taxon>Cephalochordata</taxon>
        <taxon>Leptocardii</taxon>
        <taxon>Amphioxiformes</taxon>
        <taxon>Branchiostomatidae</taxon>
        <taxon>Branchiostoma</taxon>
    </lineage>
</organism>
<reference evidence="3 4" key="1">
    <citation type="submission" date="2025-04" db="UniProtKB">
        <authorList>
            <consortium name="RefSeq"/>
        </authorList>
    </citation>
    <scope>IDENTIFICATION</scope>
    <source>
        <tissue evidence="3 4">Gonad</tissue>
    </source>
</reference>
<feature type="compositionally biased region" description="Low complexity" evidence="1">
    <location>
        <begin position="175"/>
        <end position="190"/>
    </location>
</feature>
<proteinExistence type="predicted"/>
<protein>
    <submittedName>
        <fullName evidence="3 4">Uncharacterized protein LOC109476726</fullName>
    </submittedName>
</protein>
<dbReference type="RefSeq" id="XP_019633299.1">
    <property type="nucleotide sequence ID" value="XM_019777740.1"/>
</dbReference>